<sequence length="360" mass="39082">MQTPALHAIGTAAAGRRPVTCGLIRSASLHGYADLVKSLGHDPAVLVRAAGLSARLLDDPETLIPIHAVRELLEVAARTTGTQDFALRLAARRSLSHLGPISLVLQQEPTPRQALDTLCRYLKLLSAGMFVRIEDAGSGVLVRQDLVPIAGMAMRQSMELAVGVMFRVLRELIGAQWRPQQVSFVHRAPADASAHRAFFGVTPLFDQPFNGMVCRLADLQLLRECGQAQGSGVARFARSHLEQALRSRGEGMQAACRELIIALLPGGRCTAQQVARHLGMDRRTLHRRLLAEGQTFSALLDTLRRELVLRHLQDGGQPLGEVAGLLGFAAPSGFCHWFRAAFGASVSDWRRRGQGRVGEA</sequence>
<dbReference type="GO" id="GO:0003700">
    <property type="term" value="F:DNA-binding transcription factor activity"/>
    <property type="evidence" value="ECO:0007669"/>
    <property type="project" value="InterPro"/>
</dbReference>
<dbReference type="EMBL" id="FNPE01000059">
    <property type="protein sequence ID" value="SDZ63074.1"/>
    <property type="molecule type" value="Genomic_DNA"/>
</dbReference>
<keyword evidence="1" id="KW-0805">Transcription regulation</keyword>
<dbReference type="Gene3D" id="1.10.10.60">
    <property type="entry name" value="Homeodomain-like"/>
    <property type="match status" value="1"/>
</dbReference>
<dbReference type="Proteomes" id="UP000183417">
    <property type="component" value="Unassembled WGS sequence"/>
</dbReference>
<dbReference type="GeneID" id="94694379"/>
<dbReference type="PROSITE" id="PS01124">
    <property type="entry name" value="HTH_ARAC_FAMILY_2"/>
    <property type="match status" value="1"/>
</dbReference>
<organism evidence="5 6">
    <name type="scientific">Delftia lacustris</name>
    <dbReference type="NCBI Taxonomy" id="558537"/>
    <lineage>
        <taxon>Bacteria</taxon>
        <taxon>Pseudomonadati</taxon>
        <taxon>Pseudomonadota</taxon>
        <taxon>Betaproteobacteria</taxon>
        <taxon>Burkholderiales</taxon>
        <taxon>Comamonadaceae</taxon>
        <taxon>Delftia</taxon>
    </lineage>
</organism>
<dbReference type="InterPro" id="IPR018060">
    <property type="entry name" value="HTH_AraC"/>
</dbReference>
<name>A0A1H3UKZ1_9BURK</name>
<dbReference type="SMART" id="SM00342">
    <property type="entry name" value="HTH_ARAC"/>
    <property type="match status" value="1"/>
</dbReference>
<dbReference type="RefSeq" id="WP_046240896.1">
    <property type="nucleotide sequence ID" value="NZ_CP141274.1"/>
</dbReference>
<proteinExistence type="predicted"/>
<evidence type="ECO:0000256" key="2">
    <source>
        <dbReference type="ARBA" id="ARBA00023125"/>
    </source>
</evidence>
<evidence type="ECO:0000313" key="5">
    <source>
        <dbReference type="EMBL" id="SDZ63074.1"/>
    </source>
</evidence>
<keyword evidence="3" id="KW-0804">Transcription</keyword>
<dbReference type="PANTHER" id="PTHR47894:SF4">
    <property type="entry name" value="HTH-TYPE TRANSCRIPTIONAL REGULATOR GADX"/>
    <property type="match status" value="1"/>
</dbReference>
<evidence type="ECO:0000259" key="4">
    <source>
        <dbReference type="PROSITE" id="PS01124"/>
    </source>
</evidence>
<dbReference type="InterPro" id="IPR032687">
    <property type="entry name" value="AraC-type_N"/>
</dbReference>
<evidence type="ECO:0000313" key="6">
    <source>
        <dbReference type="Proteomes" id="UP000183417"/>
    </source>
</evidence>
<dbReference type="AlphaFoldDB" id="A0A1H3UKZ1"/>
<evidence type="ECO:0000256" key="3">
    <source>
        <dbReference type="ARBA" id="ARBA00023163"/>
    </source>
</evidence>
<reference evidence="5 6" key="1">
    <citation type="submission" date="2016-10" db="EMBL/GenBank/DDBJ databases">
        <authorList>
            <person name="de Groot N.N."/>
        </authorList>
    </citation>
    <scope>NUCLEOTIDE SEQUENCE [LARGE SCALE GENOMIC DNA]</scope>
    <source>
        <strain evidence="5 6">LMG 24775</strain>
    </source>
</reference>
<accession>A0A1H3UKZ1</accession>
<dbReference type="GO" id="GO:0005829">
    <property type="term" value="C:cytosol"/>
    <property type="evidence" value="ECO:0007669"/>
    <property type="project" value="TreeGrafter"/>
</dbReference>
<evidence type="ECO:0000256" key="1">
    <source>
        <dbReference type="ARBA" id="ARBA00023015"/>
    </source>
</evidence>
<dbReference type="Pfam" id="PF12833">
    <property type="entry name" value="HTH_18"/>
    <property type="match status" value="1"/>
</dbReference>
<dbReference type="InterPro" id="IPR009057">
    <property type="entry name" value="Homeodomain-like_sf"/>
</dbReference>
<dbReference type="GO" id="GO:0000976">
    <property type="term" value="F:transcription cis-regulatory region binding"/>
    <property type="evidence" value="ECO:0007669"/>
    <property type="project" value="TreeGrafter"/>
</dbReference>
<protein>
    <submittedName>
        <fullName evidence="5">AraC-type DNA-binding protein</fullName>
    </submittedName>
</protein>
<feature type="domain" description="HTH araC/xylS-type" evidence="4">
    <location>
        <begin position="270"/>
        <end position="352"/>
    </location>
</feature>
<dbReference type="Pfam" id="PF12625">
    <property type="entry name" value="Arabinose_bd"/>
    <property type="match status" value="1"/>
</dbReference>
<dbReference type="PANTHER" id="PTHR47894">
    <property type="entry name" value="HTH-TYPE TRANSCRIPTIONAL REGULATOR GADX"/>
    <property type="match status" value="1"/>
</dbReference>
<dbReference type="SUPFAM" id="SSF46689">
    <property type="entry name" value="Homeodomain-like"/>
    <property type="match status" value="1"/>
</dbReference>
<gene>
    <name evidence="5" type="ORF">SAMN05421547_1594</name>
</gene>
<keyword evidence="2 5" id="KW-0238">DNA-binding</keyword>